<dbReference type="GO" id="GO:0005634">
    <property type="term" value="C:nucleus"/>
    <property type="evidence" value="ECO:0007669"/>
    <property type="project" value="UniProtKB-SubCell"/>
</dbReference>
<dbReference type="InterPro" id="IPR011108">
    <property type="entry name" value="RMMBL"/>
</dbReference>
<dbReference type="SUPFAM" id="SSF56281">
    <property type="entry name" value="Metallo-hydrolase/oxidoreductase"/>
    <property type="match status" value="1"/>
</dbReference>
<dbReference type="FunFam" id="3.40.50.10890:FF:000002">
    <property type="entry name" value="Integrator complex subunit 11"/>
    <property type="match status" value="1"/>
</dbReference>
<evidence type="ECO:0000256" key="10">
    <source>
        <dbReference type="SAM" id="MobiDB-lite"/>
    </source>
</evidence>
<organism evidence="12">
    <name type="scientific">Haptolina ericina</name>
    <dbReference type="NCBI Taxonomy" id="156174"/>
    <lineage>
        <taxon>Eukaryota</taxon>
        <taxon>Haptista</taxon>
        <taxon>Haptophyta</taxon>
        <taxon>Prymnesiophyceae</taxon>
        <taxon>Prymnesiales</taxon>
        <taxon>Prymnesiaceae</taxon>
        <taxon>Haptolina</taxon>
    </lineage>
</organism>
<dbReference type="GO" id="GO:0004521">
    <property type="term" value="F:RNA endonuclease activity"/>
    <property type="evidence" value="ECO:0007669"/>
    <property type="project" value="TreeGrafter"/>
</dbReference>
<evidence type="ECO:0000256" key="4">
    <source>
        <dbReference type="ARBA" id="ARBA00007093"/>
    </source>
</evidence>
<dbReference type="PANTHER" id="PTHR11203">
    <property type="entry name" value="CLEAVAGE AND POLYADENYLATION SPECIFICITY FACTOR FAMILY MEMBER"/>
    <property type="match status" value="1"/>
</dbReference>
<name>A0A7S3BT51_9EUKA</name>
<evidence type="ECO:0000256" key="2">
    <source>
        <dbReference type="ARBA" id="ARBA00004123"/>
    </source>
</evidence>
<keyword evidence="7" id="KW-0378">Hydrolase</keyword>
<proteinExistence type="inferred from homology"/>
<evidence type="ECO:0000256" key="5">
    <source>
        <dbReference type="ARBA" id="ARBA00022490"/>
    </source>
</evidence>
<sequence length="624" mass="66633">MANFYTADDIDRCMARITPIALHETIWVDDELQITPYYAGHVLGAAMFLARCGGQSVLYTGDFNTSADRHLGAASVPLLSPDLIITESTYGNAIRESKRCREKDFLLHVHRAVAAGGKVLIPVNAVGRAQELLLLLESYWERMQLKAPIYFSEGMVQRANLYYKLFNSWTSSHVQHTAATTSHNPFDFRHVLPFEKTALKQLGPCVLFATPGMLHAGMALQAFREWGSDPKNLVLIPGYCVKGTLGHDLLEGKREVVVDSHRGTTMRVKCQITQASFSAHADAKGILSMIRSTNPSSVMLVHGERLKMAFLKRRVGEIFGLPCFDPPNGTRLNFTADSQVIVHVSTALIPASLRGGGPIADGSGGDEESEDEEEMSGDGCCCGADETNPLLPTGVRAKRRRLTAEGKAVAAAMSSAAGADGMESGVGAAGAQAAPAAAATSGGGAFGPEQHARLLRTALFGGRPEPPPAPAPAPSALIEGYLVLLPPRTEQRTEQRAGGSGGAPELEARDVVPRVQLLTREEAATLLGLTPHSLNVELSLSLPSSLGSNKEVMRAVMGQLKEGGDAAAAIEWVEQEEGAISHRSLRLAPNAAAGELRCSWDHSDEALASTCLPLLERWLAEQAA</sequence>
<comment type="subcellular location">
    <subcellularLocation>
        <location evidence="3">Cytoplasm</location>
    </subcellularLocation>
    <subcellularLocation>
        <location evidence="2">Nucleus</location>
    </subcellularLocation>
</comment>
<dbReference type="Pfam" id="PF10996">
    <property type="entry name" value="Beta-Casp"/>
    <property type="match status" value="1"/>
</dbReference>
<dbReference type="SMART" id="SM01027">
    <property type="entry name" value="Beta-Casp"/>
    <property type="match status" value="1"/>
</dbReference>
<dbReference type="Pfam" id="PF07521">
    <property type="entry name" value="RMMBL"/>
    <property type="match status" value="1"/>
</dbReference>
<reference evidence="12" key="1">
    <citation type="submission" date="2021-01" db="EMBL/GenBank/DDBJ databases">
        <authorList>
            <person name="Corre E."/>
            <person name="Pelletier E."/>
            <person name="Niang G."/>
            <person name="Scheremetjew M."/>
            <person name="Finn R."/>
            <person name="Kale V."/>
            <person name="Holt S."/>
            <person name="Cochrane G."/>
            <person name="Meng A."/>
            <person name="Brown T."/>
            <person name="Cohen L."/>
        </authorList>
    </citation>
    <scope>NUCLEOTIDE SEQUENCE</scope>
    <source>
        <strain evidence="12">CCMP281</strain>
    </source>
</reference>
<gene>
    <name evidence="12" type="ORF">HERI1096_LOCUS34119</name>
</gene>
<evidence type="ECO:0000256" key="7">
    <source>
        <dbReference type="ARBA" id="ARBA00022801"/>
    </source>
</evidence>
<dbReference type="InterPro" id="IPR050698">
    <property type="entry name" value="MBL"/>
</dbReference>
<evidence type="ECO:0000256" key="3">
    <source>
        <dbReference type="ARBA" id="ARBA00004496"/>
    </source>
</evidence>
<dbReference type="Gene3D" id="3.40.50.10890">
    <property type="match status" value="1"/>
</dbReference>
<comment type="cofactor">
    <cofactor evidence="1">
        <name>Zn(2+)</name>
        <dbReference type="ChEBI" id="CHEBI:29105"/>
    </cofactor>
</comment>
<dbReference type="GO" id="GO:0016787">
    <property type="term" value="F:hydrolase activity"/>
    <property type="evidence" value="ECO:0007669"/>
    <property type="project" value="UniProtKB-KW"/>
</dbReference>
<keyword evidence="5" id="KW-0963">Cytoplasm</keyword>
<dbReference type="AlphaFoldDB" id="A0A7S3BT51"/>
<dbReference type="EMBL" id="HBHX01061742">
    <property type="protein sequence ID" value="CAE0142035.1"/>
    <property type="molecule type" value="Transcribed_RNA"/>
</dbReference>
<dbReference type="PANTHER" id="PTHR11203:SF37">
    <property type="entry name" value="INTEGRATOR COMPLEX SUBUNIT 11"/>
    <property type="match status" value="1"/>
</dbReference>
<evidence type="ECO:0000256" key="8">
    <source>
        <dbReference type="ARBA" id="ARBA00022833"/>
    </source>
</evidence>
<dbReference type="GO" id="GO:0005737">
    <property type="term" value="C:cytoplasm"/>
    <property type="evidence" value="ECO:0007669"/>
    <property type="project" value="UniProtKB-SubCell"/>
</dbReference>
<keyword evidence="6" id="KW-0479">Metal-binding</keyword>
<comment type="similarity">
    <text evidence="4">Belongs to the metallo-beta-lactamase superfamily. RNA-metabolizing metallo-beta-lactamase-like family. INTS11 subfamily.</text>
</comment>
<evidence type="ECO:0000259" key="11">
    <source>
        <dbReference type="SMART" id="SM01027"/>
    </source>
</evidence>
<dbReference type="InterPro" id="IPR022712">
    <property type="entry name" value="Beta_Casp"/>
</dbReference>
<protein>
    <recommendedName>
        <fullName evidence="11">Beta-Casp domain-containing protein</fullName>
    </recommendedName>
</protein>
<dbReference type="Pfam" id="PF16661">
    <property type="entry name" value="Lactamase_B_6"/>
    <property type="match status" value="1"/>
</dbReference>
<dbReference type="InterPro" id="IPR001279">
    <property type="entry name" value="Metallo-B-lactamas"/>
</dbReference>
<evidence type="ECO:0000256" key="1">
    <source>
        <dbReference type="ARBA" id="ARBA00001947"/>
    </source>
</evidence>
<feature type="region of interest" description="Disordered" evidence="10">
    <location>
        <begin position="355"/>
        <end position="378"/>
    </location>
</feature>
<evidence type="ECO:0000256" key="9">
    <source>
        <dbReference type="ARBA" id="ARBA00023242"/>
    </source>
</evidence>
<dbReference type="InterPro" id="IPR036866">
    <property type="entry name" value="RibonucZ/Hydroxyglut_hydro"/>
</dbReference>
<evidence type="ECO:0000313" key="12">
    <source>
        <dbReference type="EMBL" id="CAE0142035.1"/>
    </source>
</evidence>
<feature type="compositionally biased region" description="Acidic residues" evidence="10">
    <location>
        <begin position="364"/>
        <end position="376"/>
    </location>
</feature>
<keyword evidence="8" id="KW-0862">Zinc</keyword>
<keyword evidence="9" id="KW-0539">Nucleus</keyword>
<accession>A0A7S3BT51</accession>
<dbReference type="GO" id="GO:0016180">
    <property type="term" value="P:snRNA processing"/>
    <property type="evidence" value="ECO:0007669"/>
    <property type="project" value="TreeGrafter"/>
</dbReference>
<feature type="domain" description="Beta-Casp" evidence="11">
    <location>
        <begin position="129"/>
        <end position="249"/>
    </location>
</feature>
<evidence type="ECO:0000256" key="6">
    <source>
        <dbReference type="ARBA" id="ARBA00022723"/>
    </source>
</evidence>
<dbReference type="GO" id="GO:0046872">
    <property type="term" value="F:metal ion binding"/>
    <property type="evidence" value="ECO:0007669"/>
    <property type="project" value="UniProtKB-KW"/>
</dbReference>